<sequence>MGTKRKSGASHGASAQSKKIKQGQHSPEARKSFYQSTLTLLLNLKEGEEQIAGAFIKLPSKKFYPDYYHVIKNPISINEIQKKITTKYTGSSSTEFLDDFELLLDNASTYNDSDSWIVVNAKKLVDFVKDQVSQFENAAPAKAAPAKASPAKASPAADSQLSEQHRPTKIKFKLKQPAAPDPPNVVVDTKKMEITNSTLSHFCQELLDDVINHSFKSIGVISGPFLDEVDQTIYTEYSKFVKKPMAFRTVADLIKTRKIFNPKNSLTQNLQAFHDTVVLIFSNARAYNSEDSQIYQDAVLLEKYFEEQYAQLKSKAVAEEKKHPKLKLNLNRISAEKRNKKVKEETNEKDVNIEQQQQQQPPPPKEQQTAKEKDQSESESESIAEAATVKIESENDPAEYSKQDGETIITTDKTTENTMGKSFPTLLKSNSIIQETSVFSSPALVPHITKFVNQKIESSLTSSFISREMQIGQALFPTHSRRSLATLFSYKIPANGYVDQSYVISLPSDVSPFISFKVSLHHLLYLTKKPELVDGHGFLSSTSDEEFQCKLLVNDEEVLQSNGCFEEKGEKGEKGDKGSTLSVQYDIKLNHDLNILNFECTVAPSLSKKIKNTILQEQADDLSGCSRHTRHQLQQMKMTWDVETINLYIICNSN</sequence>
<protein>
    <recommendedName>
        <fullName evidence="10">Bromo domain-containing protein</fullName>
    </recommendedName>
</protein>
<name>A0AAI9SSK0_9ASCO</name>
<dbReference type="Gene3D" id="1.20.920.10">
    <property type="entry name" value="Bromodomain-like"/>
    <property type="match status" value="2"/>
</dbReference>
<evidence type="ECO:0000256" key="1">
    <source>
        <dbReference type="ARBA" id="ARBA00004123"/>
    </source>
</evidence>
<evidence type="ECO:0000313" key="12">
    <source>
        <dbReference type="Proteomes" id="UP001202479"/>
    </source>
</evidence>
<feature type="region of interest" description="Disordered" evidence="9">
    <location>
        <begin position="1"/>
        <end position="29"/>
    </location>
</feature>
<keyword evidence="7" id="KW-0539">Nucleus</keyword>
<feature type="region of interest" description="Disordered" evidence="9">
    <location>
        <begin position="140"/>
        <end position="163"/>
    </location>
</feature>
<evidence type="ECO:0000256" key="3">
    <source>
        <dbReference type="ARBA" id="ARBA00022853"/>
    </source>
</evidence>
<dbReference type="PANTHER" id="PTHR16062">
    <property type="entry name" value="SWI/SNF-RELATED"/>
    <property type="match status" value="1"/>
</dbReference>
<evidence type="ECO:0000313" key="11">
    <source>
        <dbReference type="EMBL" id="KAI3402414.2"/>
    </source>
</evidence>
<keyword evidence="4" id="KW-0805">Transcription regulation</keyword>
<keyword evidence="3" id="KW-0156">Chromatin regulator</keyword>
<feature type="region of interest" description="Disordered" evidence="9">
    <location>
        <begin position="329"/>
        <end position="407"/>
    </location>
</feature>
<dbReference type="PRINTS" id="PR00503">
    <property type="entry name" value="BROMODOMAIN"/>
</dbReference>
<keyword evidence="2" id="KW-0677">Repeat</keyword>
<dbReference type="PROSITE" id="PS50014">
    <property type="entry name" value="BROMODOMAIN_2"/>
    <property type="match status" value="2"/>
</dbReference>
<evidence type="ECO:0000256" key="4">
    <source>
        <dbReference type="ARBA" id="ARBA00023015"/>
    </source>
</evidence>
<dbReference type="SUPFAM" id="SSF47370">
    <property type="entry name" value="Bromodomain"/>
    <property type="match status" value="2"/>
</dbReference>
<dbReference type="InterPro" id="IPR001487">
    <property type="entry name" value="Bromodomain"/>
</dbReference>
<dbReference type="GO" id="GO:0003682">
    <property type="term" value="F:chromatin binding"/>
    <property type="evidence" value="ECO:0007669"/>
    <property type="project" value="TreeGrafter"/>
</dbReference>
<reference evidence="11" key="1">
    <citation type="journal article" date="2022" name="DNA Res.">
        <title>Genome analysis of five recently described species of the CUG-Ser clade uncovers Candida theae as a new hybrid lineage with pathogenic potential in the Candida parapsilosis species complex.</title>
        <authorList>
            <person name="Mixao V."/>
            <person name="Del Olmo V."/>
            <person name="Hegedusova E."/>
            <person name="Saus E."/>
            <person name="Pryszcz L."/>
            <person name="Cillingova A."/>
            <person name="Nosek J."/>
            <person name="Gabaldon T."/>
        </authorList>
    </citation>
    <scope>NUCLEOTIDE SEQUENCE</scope>
    <source>
        <strain evidence="11">CBS 10844</strain>
    </source>
</reference>
<dbReference type="InterPro" id="IPR036427">
    <property type="entry name" value="Bromodomain-like_sf"/>
</dbReference>
<feature type="compositionally biased region" description="Basic and acidic residues" evidence="9">
    <location>
        <begin position="334"/>
        <end position="352"/>
    </location>
</feature>
<comment type="caution">
    <text evidence="11">The sequence shown here is derived from an EMBL/GenBank/DDBJ whole genome shotgun (WGS) entry which is preliminary data.</text>
</comment>
<keyword evidence="12" id="KW-1185">Reference proteome</keyword>
<dbReference type="EMBL" id="JAHUZD010000149">
    <property type="protein sequence ID" value="KAI3402414.2"/>
    <property type="molecule type" value="Genomic_DNA"/>
</dbReference>
<dbReference type="CDD" id="cd04369">
    <property type="entry name" value="Bromodomain"/>
    <property type="match status" value="2"/>
</dbReference>
<comment type="subcellular location">
    <subcellularLocation>
        <location evidence="1">Nucleus</location>
    </subcellularLocation>
</comment>
<accession>A0AAI9SSK0</accession>
<proteinExistence type="predicted"/>
<dbReference type="AlphaFoldDB" id="A0AAI9SSK0"/>
<keyword evidence="5 8" id="KW-0103">Bromodomain</keyword>
<dbReference type="InterPro" id="IPR037382">
    <property type="entry name" value="Rsc/polybromo"/>
</dbReference>
<evidence type="ECO:0000256" key="7">
    <source>
        <dbReference type="ARBA" id="ARBA00023242"/>
    </source>
</evidence>
<gene>
    <name evidence="11" type="ORF">KGF56_004822</name>
</gene>
<dbReference type="PANTHER" id="PTHR16062:SF19">
    <property type="entry name" value="PROTEIN POLYBROMO-1"/>
    <property type="match status" value="1"/>
</dbReference>
<evidence type="ECO:0000256" key="2">
    <source>
        <dbReference type="ARBA" id="ARBA00022737"/>
    </source>
</evidence>
<evidence type="ECO:0000256" key="8">
    <source>
        <dbReference type="PROSITE-ProRule" id="PRU00035"/>
    </source>
</evidence>
<evidence type="ECO:0000256" key="6">
    <source>
        <dbReference type="ARBA" id="ARBA00023163"/>
    </source>
</evidence>
<dbReference type="SMART" id="SM00297">
    <property type="entry name" value="BROMO"/>
    <property type="match status" value="2"/>
</dbReference>
<evidence type="ECO:0000256" key="5">
    <source>
        <dbReference type="ARBA" id="ARBA00023117"/>
    </source>
</evidence>
<evidence type="ECO:0000256" key="9">
    <source>
        <dbReference type="SAM" id="MobiDB-lite"/>
    </source>
</evidence>
<dbReference type="GeneID" id="73382435"/>
<dbReference type="GO" id="GO:0006368">
    <property type="term" value="P:transcription elongation by RNA polymerase II"/>
    <property type="evidence" value="ECO:0007669"/>
    <property type="project" value="TreeGrafter"/>
</dbReference>
<keyword evidence="6" id="KW-0804">Transcription</keyword>
<dbReference type="Proteomes" id="UP001202479">
    <property type="component" value="Unassembled WGS sequence"/>
</dbReference>
<feature type="compositionally biased region" description="Low complexity" evidence="9">
    <location>
        <begin position="140"/>
        <end position="157"/>
    </location>
</feature>
<organism evidence="11 12">
    <name type="scientific">Candida oxycetoniae</name>
    <dbReference type="NCBI Taxonomy" id="497107"/>
    <lineage>
        <taxon>Eukaryota</taxon>
        <taxon>Fungi</taxon>
        <taxon>Dikarya</taxon>
        <taxon>Ascomycota</taxon>
        <taxon>Saccharomycotina</taxon>
        <taxon>Pichiomycetes</taxon>
        <taxon>Debaryomycetaceae</taxon>
        <taxon>Candida/Lodderomyces clade</taxon>
        <taxon>Candida</taxon>
    </lineage>
</organism>
<dbReference type="Pfam" id="PF00439">
    <property type="entry name" value="Bromodomain"/>
    <property type="match status" value="2"/>
</dbReference>
<dbReference type="GO" id="GO:0006338">
    <property type="term" value="P:chromatin remodeling"/>
    <property type="evidence" value="ECO:0007669"/>
    <property type="project" value="InterPro"/>
</dbReference>
<evidence type="ECO:0000259" key="10">
    <source>
        <dbReference type="PROSITE" id="PS50014"/>
    </source>
</evidence>
<dbReference type="GO" id="GO:0016586">
    <property type="term" value="C:RSC-type complex"/>
    <property type="evidence" value="ECO:0007669"/>
    <property type="project" value="InterPro"/>
</dbReference>
<dbReference type="RefSeq" id="XP_049178163.1">
    <property type="nucleotide sequence ID" value="XM_049326300.1"/>
</dbReference>
<feature type="domain" description="Bromo" evidence="10">
    <location>
        <begin position="47"/>
        <end position="118"/>
    </location>
</feature>
<feature type="domain" description="Bromo" evidence="10">
    <location>
        <begin position="222"/>
        <end position="295"/>
    </location>
</feature>